<protein>
    <submittedName>
        <fullName evidence="3">Cyclase</fullName>
    </submittedName>
</protein>
<dbReference type="InterPro" id="IPR023393">
    <property type="entry name" value="START-like_dom_sf"/>
</dbReference>
<dbReference type="InterPro" id="IPR028347">
    <property type="entry name" value="START_dom_prot"/>
</dbReference>
<evidence type="ECO:0000256" key="1">
    <source>
        <dbReference type="ARBA" id="ARBA00008918"/>
    </source>
</evidence>
<dbReference type="RefSeq" id="WP_303681131.1">
    <property type="nucleotide sequence ID" value="NZ_LVWG01000019.1"/>
</dbReference>
<dbReference type="InterPro" id="IPR002913">
    <property type="entry name" value="START_lipid-bd_dom"/>
</dbReference>
<comment type="similarity">
    <text evidence="1">Belongs to the ribosome association toxin RatA family.</text>
</comment>
<dbReference type="GO" id="GO:0008289">
    <property type="term" value="F:lipid binding"/>
    <property type="evidence" value="ECO:0007669"/>
    <property type="project" value="InterPro"/>
</dbReference>
<organism evidence="3 4">
    <name type="scientific">Pelodictyon luteolum</name>
    <dbReference type="NCBI Taxonomy" id="1100"/>
    <lineage>
        <taxon>Bacteria</taxon>
        <taxon>Pseudomonadati</taxon>
        <taxon>Chlorobiota</taxon>
        <taxon>Chlorobiia</taxon>
        <taxon>Chlorobiales</taxon>
        <taxon>Chlorobiaceae</taxon>
        <taxon>Chlorobium/Pelodictyon group</taxon>
        <taxon>Pelodictyon</taxon>
    </lineage>
</organism>
<dbReference type="Pfam" id="PF03364">
    <property type="entry name" value="Polyketide_cyc"/>
    <property type="match status" value="1"/>
</dbReference>
<dbReference type="PANTHER" id="PTHR19308:SF14">
    <property type="entry name" value="START DOMAIN-CONTAINING PROTEIN"/>
    <property type="match status" value="1"/>
</dbReference>
<dbReference type="SUPFAM" id="SSF55961">
    <property type="entry name" value="Bet v1-like"/>
    <property type="match status" value="1"/>
</dbReference>
<evidence type="ECO:0000259" key="2">
    <source>
        <dbReference type="PROSITE" id="PS50848"/>
    </source>
</evidence>
<dbReference type="Proteomes" id="UP000076481">
    <property type="component" value="Unassembled WGS sequence"/>
</dbReference>
<evidence type="ECO:0000313" key="4">
    <source>
        <dbReference type="Proteomes" id="UP000076481"/>
    </source>
</evidence>
<dbReference type="PANTHER" id="PTHR19308">
    <property type="entry name" value="PHOSPHATIDYLCHOLINE TRANSFER PROTEIN"/>
    <property type="match status" value="1"/>
</dbReference>
<evidence type="ECO:0000313" key="3">
    <source>
        <dbReference type="EMBL" id="KZK74735.1"/>
    </source>
</evidence>
<accession>A0A165M2E6</accession>
<proteinExistence type="inferred from homology"/>
<dbReference type="InterPro" id="IPR051213">
    <property type="entry name" value="START_lipid_transfer"/>
</dbReference>
<gene>
    <name evidence="3" type="ORF">A3K90_04635</name>
</gene>
<dbReference type="GO" id="GO:0005737">
    <property type="term" value="C:cytoplasm"/>
    <property type="evidence" value="ECO:0007669"/>
    <property type="project" value="UniProtKB-ARBA"/>
</dbReference>
<dbReference type="PROSITE" id="PS50848">
    <property type="entry name" value="START"/>
    <property type="match status" value="1"/>
</dbReference>
<dbReference type="InterPro" id="IPR005031">
    <property type="entry name" value="COQ10_START"/>
</dbReference>
<reference evidence="3 4" key="1">
    <citation type="submission" date="2016-03" db="EMBL/GenBank/DDBJ databases">
        <title>Speciation and ecological success in dimly lit waters: horizontal gene transfer in a green sulfur bacteria bloom unveiled by metagenomic assembly.</title>
        <authorList>
            <person name="Llorens-Mares T."/>
            <person name="Liu Z."/>
            <person name="Allen L.Z."/>
            <person name="Rusch D.B."/>
            <person name="Craig M.T."/>
            <person name="Dupont C.L."/>
            <person name="Bryant D.A."/>
            <person name="Casamayor E.O."/>
        </authorList>
    </citation>
    <scope>NUCLEOTIDE SEQUENCE [LARGE SCALE GENOMIC DNA]</scope>
    <source>
        <strain evidence="3">CIII</strain>
    </source>
</reference>
<dbReference type="EMBL" id="LVWG01000019">
    <property type="protein sequence ID" value="KZK74735.1"/>
    <property type="molecule type" value="Genomic_DNA"/>
</dbReference>
<dbReference type="AlphaFoldDB" id="A0A165M2E6"/>
<sequence>MPSLLEKINNATCTLRLKNDWLKIFTCPVPSSDFLSFVGVAELDASRDAVLALLYDIESATEWVWKTSEMRLLQELSEDDGRVVYQLVSAPWPVTDREIISRSEGFMDPETGEAYISIEGLPDFLPPDSRYVRVPRLTGAWNITPLGEDRCRVVFRLHIEPGGEIPSWLANIAVIDTPYHTLCNLKEMVKRDKYKTPVMAPFKESSGEVMRNYEEFISD</sequence>
<feature type="domain" description="START" evidence="2">
    <location>
        <begin position="39"/>
        <end position="194"/>
    </location>
</feature>
<comment type="caution">
    <text evidence="3">The sequence shown here is derived from an EMBL/GenBank/DDBJ whole genome shotgun (WGS) entry which is preliminary data.</text>
</comment>
<dbReference type="PIRSF" id="PIRSF039033">
    <property type="entry name" value="START_dom"/>
    <property type="match status" value="1"/>
</dbReference>
<name>A0A165M2E6_PELLU</name>
<dbReference type="Gene3D" id="3.30.530.20">
    <property type="match status" value="1"/>
</dbReference>